<evidence type="ECO:0000259" key="3">
    <source>
        <dbReference type="Pfam" id="PF03427"/>
    </source>
</evidence>
<dbReference type="HOGENOM" id="CLU_731809_0_0_1"/>
<dbReference type="eggNOG" id="ENOG502SGXN">
    <property type="taxonomic scope" value="Eukaryota"/>
</dbReference>
<dbReference type="STRING" id="1109443.G4TG17"/>
<comment type="caution">
    <text evidence="4">The sequence shown here is derived from an EMBL/GenBank/DDBJ whole genome shotgun (WGS) entry which is preliminary data.</text>
</comment>
<dbReference type="GO" id="GO:0006032">
    <property type="term" value="P:chitin catabolic process"/>
    <property type="evidence" value="ECO:0007669"/>
    <property type="project" value="InterPro"/>
</dbReference>
<dbReference type="OMA" id="NGMEAQT"/>
<dbReference type="EMBL" id="CAFZ01000077">
    <property type="protein sequence ID" value="CCA70272.1"/>
    <property type="molecule type" value="Genomic_DNA"/>
</dbReference>
<evidence type="ECO:0000256" key="1">
    <source>
        <dbReference type="SAM" id="MobiDB-lite"/>
    </source>
</evidence>
<dbReference type="OrthoDB" id="2362516at2759"/>
<feature type="compositionally biased region" description="Low complexity" evidence="1">
    <location>
        <begin position="163"/>
        <end position="176"/>
    </location>
</feature>
<dbReference type="AlphaFoldDB" id="G4TG17"/>
<feature type="region of interest" description="Disordered" evidence="1">
    <location>
        <begin position="236"/>
        <end position="325"/>
    </location>
</feature>
<dbReference type="Pfam" id="PF03427">
    <property type="entry name" value="CBM_19"/>
    <property type="match status" value="1"/>
</dbReference>
<evidence type="ECO:0000256" key="2">
    <source>
        <dbReference type="SAM" id="SignalP"/>
    </source>
</evidence>
<dbReference type="GO" id="GO:0008061">
    <property type="term" value="F:chitin binding"/>
    <property type="evidence" value="ECO:0007669"/>
    <property type="project" value="InterPro"/>
</dbReference>
<name>G4TG17_SERID</name>
<organism evidence="4 5">
    <name type="scientific">Serendipita indica (strain DSM 11827)</name>
    <name type="common">Root endophyte fungus</name>
    <name type="synonym">Piriformospora indica</name>
    <dbReference type="NCBI Taxonomy" id="1109443"/>
    <lineage>
        <taxon>Eukaryota</taxon>
        <taxon>Fungi</taxon>
        <taxon>Dikarya</taxon>
        <taxon>Basidiomycota</taxon>
        <taxon>Agaricomycotina</taxon>
        <taxon>Agaricomycetes</taxon>
        <taxon>Sebacinales</taxon>
        <taxon>Serendipitaceae</taxon>
        <taxon>Serendipita</taxon>
    </lineage>
</organism>
<gene>
    <name evidence="4" type="ORF">PIIN_04211</name>
</gene>
<feature type="chain" id="PRO_5003469078" evidence="2">
    <location>
        <begin position="23"/>
        <end position="378"/>
    </location>
</feature>
<sequence length="378" mass="38685">MFATTAVRFALVAAALSSLTNAAPLFNFGRKEAVAMVRRAQNGGQLAQGTNFYFTTLHLEDACSPGQVACVSGNYATCSGEGNWEITPCTSGTTCLATPASSPSGISIQCTSQETAQSSIQNAGAPTRLPLPLRALLLRLPPSRPVHQQTLLHLLLRPTDAPTESASATESSASSTCTPDDEEDDGTIADSSTSTASPTATETVDPSSTCTEEPVETETITVIVVPVPSSTGVYSTTTLFPEQPEPTVVGTDVPVPTESSTDVSSSTESSSESVPTESSSSSEEPSYTEPAPTESSSSSSSVPTESSSSSEAPAPTESSSSSESVMTVTTIFVDPGLSIPALPTGTGGASTPVAIPVVSVVGTHTVPAKRMVRVIRRA</sequence>
<dbReference type="InterPro" id="IPR005089">
    <property type="entry name" value="CBM19"/>
</dbReference>
<feature type="region of interest" description="Disordered" evidence="1">
    <location>
        <begin position="161"/>
        <end position="217"/>
    </location>
</feature>
<keyword evidence="2" id="KW-0732">Signal</keyword>
<accession>G4TG17</accession>
<reference evidence="4 5" key="1">
    <citation type="journal article" date="2011" name="PLoS Pathog.">
        <title>Endophytic Life Strategies Decoded by Genome and Transcriptome Analyses of the Mutualistic Root Symbiont Piriformospora indica.</title>
        <authorList>
            <person name="Zuccaro A."/>
            <person name="Lahrmann U."/>
            <person name="Guldener U."/>
            <person name="Langen G."/>
            <person name="Pfiffi S."/>
            <person name="Biedenkopf D."/>
            <person name="Wong P."/>
            <person name="Samans B."/>
            <person name="Grimm C."/>
            <person name="Basiewicz M."/>
            <person name="Murat C."/>
            <person name="Martin F."/>
            <person name="Kogel K.H."/>
        </authorList>
    </citation>
    <scope>NUCLEOTIDE SEQUENCE [LARGE SCALE GENOMIC DNA]</scope>
    <source>
        <strain evidence="4 5">DSM 11827</strain>
    </source>
</reference>
<protein>
    <submittedName>
        <fullName evidence="4">Related to cell surface flocculin-Saccharomyces cerevisiae</fullName>
    </submittedName>
</protein>
<evidence type="ECO:0000313" key="5">
    <source>
        <dbReference type="Proteomes" id="UP000007148"/>
    </source>
</evidence>
<evidence type="ECO:0000313" key="4">
    <source>
        <dbReference type="EMBL" id="CCA70272.1"/>
    </source>
</evidence>
<keyword evidence="5" id="KW-1185">Reference proteome</keyword>
<feature type="signal peptide" evidence="2">
    <location>
        <begin position="1"/>
        <end position="22"/>
    </location>
</feature>
<feature type="compositionally biased region" description="Low complexity" evidence="1">
    <location>
        <begin position="188"/>
        <end position="217"/>
    </location>
</feature>
<dbReference type="Proteomes" id="UP000007148">
    <property type="component" value="Unassembled WGS sequence"/>
</dbReference>
<feature type="domain" description="Carbohydrate-binding module family 19" evidence="3">
    <location>
        <begin position="53"/>
        <end position="98"/>
    </location>
</feature>
<dbReference type="InParanoid" id="G4TG17"/>
<proteinExistence type="predicted"/>
<feature type="compositionally biased region" description="Low complexity" evidence="1">
    <location>
        <begin position="245"/>
        <end position="325"/>
    </location>
</feature>